<organism evidence="2 3">
    <name type="scientific">Escherichia coli</name>
    <dbReference type="NCBI Taxonomy" id="562"/>
    <lineage>
        <taxon>Bacteria</taxon>
        <taxon>Pseudomonadati</taxon>
        <taxon>Pseudomonadota</taxon>
        <taxon>Gammaproteobacteria</taxon>
        <taxon>Enterobacterales</taxon>
        <taxon>Enterobacteriaceae</taxon>
        <taxon>Escherichia</taxon>
    </lineage>
</organism>
<sequence>MLKTENARPTSWIYIDARDRDMVSVVHDLQRAIAEKVQLKPGTSVAFSGQFELLERANHKLKLMVPMTLMIIFVLLYLAFRRVGEALLIISSVPFALVGGIWLLWWMGFHLFRGDGYRFYCLARGCCRILAW</sequence>
<dbReference type="SUPFAM" id="SSF82866">
    <property type="entry name" value="Multidrug efflux transporter AcrB transmembrane domain"/>
    <property type="match status" value="1"/>
</dbReference>
<dbReference type="EMBL" id="UGEM01000004">
    <property type="protein sequence ID" value="STP21432.1"/>
    <property type="molecule type" value="Genomic_DNA"/>
</dbReference>
<dbReference type="GO" id="GO:0005886">
    <property type="term" value="C:plasma membrane"/>
    <property type="evidence" value="ECO:0007669"/>
    <property type="project" value="TreeGrafter"/>
</dbReference>
<dbReference type="InterPro" id="IPR001036">
    <property type="entry name" value="Acrflvin-R"/>
</dbReference>
<dbReference type="GO" id="GO:0042910">
    <property type="term" value="F:xenobiotic transmembrane transporter activity"/>
    <property type="evidence" value="ECO:0007669"/>
    <property type="project" value="TreeGrafter"/>
</dbReference>
<evidence type="ECO:0000313" key="3">
    <source>
        <dbReference type="Proteomes" id="UP000254181"/>
    </source>
</evidence>
<feature type="transmembrane region" description="Helical" evidence="1">
    <location>
        <begin position="63"/>
        <end position="80"/>
    </location>
</feature>
<name>A0A377KCL0_ECOLX</name>
<dbReference type="PANTHER" id="PTHR32063">
    <property type="match status" value="1"/>
</dbReference>
<dbReference type="Pfam" id="PF00873">
    <property type="entry name" value="ACR_tran"/>
    <property type="match status" value="1"/>
</dbReference>
<dbReference type="Proteomes" id="UP000254181">
    <property type="component" value="Unassembled WGS sequence"/>
</dbReference>
<accession>A0A377KCL0</accession>
<dbReference type="Gene3D" id="3.30.70.1440">
    <property type="entry name" value="Multidrug efflux transporter AcrB pore domain"/>
    <property type="match status" value="1"/>
</dbReference>
<feature type="transmembrane region" description="Helical" evidence="1">
    <location>
        <begin position="86"/>
        <end position="109"/>
    </location>
</feature>
<evidence type="ECO:0000313" key="2">
    <source>
        <dbReference type="EMBL" id="STP21432.1"/>
    </source>
</evidence>
<evidence type="ECO:0000256" key="1">
    <source>
        <dbReference type="SAM" id="Phobius"/>
    </source>
</evidence>
<keyword evidence="1" id="KW-0812">Transmembrane</keyword>
<dbReference type="AlphaFoldDB" id="A0A377KCL0"/>
<gene>
    <name evidence="2" type="primary">cusA_2</name>
    <name evidence="2" type="ORF">NCTC9075_04884</name>
</gene>
<keyword evidence="1" id="KW-0472">Membrane</keyword>
<proteinExistence type="predicted"/>
<keyword evidence="1" id="KW-1133">Transmembrane helix</keyword>
<dbReference type="PANTHER" id="PTHR32063:SF19">
    <property type="entry name" value="CATION EFFLUX SYSTEM PROTEIN CUSA"/>
    <property type="match status" value="1"/>
</dbReference>
<dbReference type="Gene3D" id="1.20.1640.10">
    <property type="entry name" value="Multidrug efflux transporter AcrB transmembrane domain"/>
    <property type="match status" value="1"/>
</dbReference>
<protein>
    <submittedName>
        <fullName evidence="2">Cation efflux system protein</fullName>
    </submittedName>
</protein>
<reference evidence="2 3" key="1">
    <citation type="submission" date="2018-06" db="EMBL/GenBank/DDBJ databases">
        <authorList>
            <consortium name="Pathogen Informatics"/>
            <person name="Doyle S."/>
        </authorList>
    </citation>
    <scope>NUCLEOTIDE SEQUENCE [LARGE SCALE GENOMIC DNA]</scope>
    <source>
        <strain evidence="2 3">NCTC9075</strain>
    </source>
</reference>